<dbReference type="Gene3D" id="3.90.340.10">
    <property type="entry name" value="Nitric Oxide Synthase, Chain A, domain 1"/>
    <property type="match status" value="1"/>
</dbReference>
<dbReference type="PANTHER" id="PTHR43410:SF1">
    <property type="entry name" value="NITRIC OXIDE SYNTHASE"/>
    <property type="match status" value="1"/>
</dbReference>
<dbReference type="GO" id="GO:0004517">
    <property type="term" value="F:nitric-oxide synthase activity"/>
    <property type="evidence" value="ECO:0007669"/>
    <property type="project" value="InterPro"/>
</dbReference>
<keyword evidence="15" id="KW-1185">Reference proteome</keyword>
<dbReference type="GO" id="GO:0006809">
    <property type="term" value="P:nitric oxide biosynthetic process"/>
    <property type="evidence" value="ECO:0007669"/>
    <property type="project" value="InterPro"/>
</dbReference>
<comment type="subunit">
    <text evidence="11">Homodimer.</text>
</comment>
<dbReference type="InterPro" id="IPR044940">
    <property type="entry name" value="NOS_dom_2"/>
</dbReference>
<dbReference type="Gene3D" id="3.90.440.10">
    <property type="entry name" value="Nitric Oxide Synthase,Heme Domain,Chain A domain 2"/>
    <property type="match status" value="1"/>
</dbReference>
<comment type="function">
    <text evidence="2 11">Catalyzes the production of nitric oxide.</text>
</comment>
<dbReference type="SUPFAM" id="SSF56512">
    <property type="entry name" value="Nitric oxide (NO) synthase oxygenase domain"/>
    <property type="match status" value="1"/>
</dbReference>
<evidence type="ECO:0000256" key="8">
    <source>
        <dbReference type="ARBA" id="ARBA00023002"/>
    </source>
</evidence>
<name>A0A0M1P8M0_9BACL</name>
<dbReference type="PIRSF" id="PIRSF037219">
    <property type="entry name" value="NOS_oxygenase"/>
    <property type="match status" value="1"/>
</dbReference>
<feature type="binding site" description="axial binding residue" evidence="12">
    <location>
        <position position="68"/>
    </location>
    <ligand>
        <name>heme</name>
        <dbReference type="ChEBI" id="CHEBI:30413"/>
    </ligand>
    <ligandPart>
        <name>Fe</name>
        <dbReference type="ChEBI" id="CHEBI:18248"/>
    </ligandPart>
</feature>
<organism evidence="14 15">
    <name type="scientific">Paenibacillus solani</name>
    <dbReference type="NCBI Taxonomy" id="1705565"/>
    <lineage>
        <taxon>Bacteria</taxon>
        <taxon>Bacillati</taxon>
        <taxon>Bacillota</taxon>
        <taxon>Bacilli</taxon>
        <taxon>Bacillales</taxon>
        <taxon>Paenibacillaceae</taxon>
        <taxon>Paenibacillus</taxon>
    </lineage>
</organism>
<dbReference type="EMBL" id="LIUT01000001">
    <property type="protein sequence ID" value="KOR90821.1"/>
    <property type="molecule type" value="Genomic_DNA"/>
</dbReference>
<accession>A0A0M1P8M0</accession>
<keyword evidence="8 11" id="KW-0560">Oxidoreductase</keyword>
<dbReference type="InterPro" id="IPR044944">
    <property type="entry name" value="NOS_dom_3"/>
</dbReference>
<evidence type="ECO:0000313" key="15">
    <source>
        <dbReference type="Proteomes" id="UP000036932"/>
    </source>
</evidence>
<evidence type="ECO:0000259" key="13">
    <source>
        <dbReference type="PROSITE" id="PS60001"/>
    </source>
</evidence>
<evidence type="ECO:0000256" key="5">
    <source>
        <dbReference type="ARBA" id="ARBA00018859"/>
    </source>
</evidence>
<feature type="domain" description="Nitric oxide synthase (NOS)" evidence="13">
    <location>
        <begin position="67"/>
        <end position="74"/>
    </location>
</feature>
<comment type="caution">
    <text evidence="14">The sequence shown here is derived from an EMBL/GenBank/DDBJ whole genome shotgun (WGS) entry which is preliminary data.</text>
</comment>
<keyword evidence="9 11" id="KW-0408">Iron</keyword>
<dbReference type="InterPro" id="IPR044943">
    <property type="entry name" value="NOS_dom_1"/>
</dbReference>
<dbReference type="GO" id="GO:0020037">
    <property type="term" value="F:heme binding"/>
    <property type="evidence" value="ECO:0007669"/>
    <property type="project" value="InterPro"/>
</dbReference>
<comment type="cofactor">
    <cofactor evidence="1 11 12">
        <name>heme</name>
        <dbReference type="ChEBI" id="CHEBI:30413"/>
    </cofactor>
</comment>
<sequence>MHHTDLFQSAKQFITLCYTELNRTIEEEEAEARLKDIREQIELTGTYEHTSEELILGAKIAWRNSNRCIGRLFWDRLHVTDARHLTESSDILSALIDHIESATNGGRIVPKITIFRAARPGEEPLIIKNHQLIRYAGYETPSGIIGDPASISFTKECMGLGWQGDMSPHDVLPLVVQQGHEPPEWREIPRSCVMEVSLEHPEMPALIEEGLKWYAVPIISDMQLEIGGIIYTAAPFNGWYMGTEIGARNLADEQRYNKLPRIAQLMGQDTSSESSLWRDRALVELNYAVLYSYKKAGVSIVDHHTAATQFAAFERREEQAGRELTGDWSWLIPPLSPAATHIFHQSYANDIHSPNFHYRKMKDNDACPL</sequence>
<evidence type="ECO:0000256" key="10">
    <source>
        <dbReference type="ARBA" id="ARBA00048713"/>
    </source>
</evidence>
<evidence type="ECO:0000256" key="7">
    <source>
        <dbReference type="ARBA" id="ARBA00022723"/>
    </source>
</evidence>
<dbReference type="InterPro" id="IPR017142">
    <property type="entry name" value="Nitric_oxide_synthase_Oase-su"/>
</dbReference>
<comment type="miscellaneous">
    <text evidence="11">This protein is similar to the oxygenase domain of eukaryotic nitric oxide synthases but lacks the reductase domain which, in eukaryotes, is responsible for transfer of electrons to the ferric heme during nitric oxide synthesis.</text>
</comment>
<dbReference type="AlphaFoldDB" id="A0A0M1P8M0"/>
<dbReference type="InterPro" id="IPR036119">
    <property type="entry name" value="NOS_N_sf"/>
</dbReference>
<evidence type="ECO:0000256" key="3">
    <source>
        <dbReference type="ARBA" id="ARBA00005411"/>
    </source>
</evidence>
<comment type="catalytic activity">
    <reaction evidence="10">
        <text>3 reduced [flavodoxin] + 2 L-arginine + 4 O2 = 3 oxidized [flavodoxin] + 2 L-citrulline + 2 nitric oxide + 4 H2O + 5 H(+)</text>
        <dbReference type="Rhea" id="RHEA:52324"/>
        <dbReference type="Rhea" id="RHEA-COMP:10622"/>
        <dbReference type="Rhea" id="RHEA-COMP:10623"/>
        <dbReference type="ChEBI" id="CHEBI:15377"/>
        <dbReference type="ChEBI" id="CHEBI:15378"/>
        <dbReference type="ChEBI" id="CHEBI:15379"/>
        <dbReference type="ChEBI" id="CHEBI:16480"/>
        <dbReference type="ChEBI" id="CHEBI:32682"/>
        <dbReference type="ChEBI" id="CHEBI:57618"/>
        <dbReference type="ChEBI" id="CHEBI:57743"/>
        <dbReference type="ChEBI" id="CHEBI:58210"/>
        <dbReference type="EC" id="1.14.14.47"/>
    </reaction>
</comment>
<evidence type="ECO:0000256" key="1">
    <source>
        <dbReference type="ARBA" id="ARBA00001971"/>
    </source>
</evidence>
<evidence type="ECO:0000256" key="2">
    <source>
        <dbReference type="ARBA" id="ARBA00002642"/>
    </source>
</evidence>
<keyword evidence="7 11" id="KW-0479">Metal-binding</keyword>
<evidence type="ECO:0000256" key="9">
    <source>
        <dbReference type="ARBA" id="ARBA00023004"/>
    </source>
</evidence>
<proteinExistence type="inferred from homology"/>
<protein>
    <recommendedName>
        <fullName evidence="5 11">Nitric oxide synthase oxygenase</fullName>
        <ecNumber evidence="4 11">1.14.14.47</ecNumber>
    </recommendedName>
</protein>
<dbReference type="GO" id="GO:0046872">
    <property type="term" value="F:metal ion binding"/>
    <property type="evidence" value="ECO:0007669"/>
    <property type="project" value="UniProtKB-KW"/>
</dbReference>
<dbReference type="PANTHER" id="PTHR43410">
    <property type="entry name" value="NITRIC OXIDE SYNTHASE OXYGENASE"/>
    <property type="match status" value="1"/>
</dbReference>
<dbReference type="Gene3D" id="3.90.1230.10">
    <property type="entry name" value="Nitric Oxide Synthase, Chain A, domain 3"/>
    <property type="match status" value="1"/>
</dbReference>
<comment type="similarity">
    <text evidence="3 11">Belongs to the NOS family. Bacterial NOS oxygenase subfamily.</text>
</comment>
<dbReference type="PROSITE" id="PS60001">
    <property type="entry name" value="NOS"/>
    <property type="match status" value="1"/>
</dbReference>
<evidence type="ECO:0000313" key="14">
    <source>
        <dbReference type="EMBL" id="KOR90821.1"/>
    </source>
</evidence>
<gene>
    <name evidence="14" type="ORF">AM231_15980</name>
</gene>
<dbReference type="InterPro" id="IPR004030">
    <property type="entry name" value="NOS_N"/>
</dbReference>
<dbReference type="PATRIC" id="fig|1705565.3.peg.5279"/>
<evidence type="ECO:0000256" key="12">
    <source>
        <dbReference type="PIRSR" id="PIRSR037219-1"/>
    </source>
</evidence>
<reference evidence="15" key="1">
    <citation type="submission" date="2015-08" db="EMBL/GenBank/DDBJ databases">
        <title>Genome sequencing project for genomic taxonomy and phylogenomics of Bacillus-like bacteria.</title>
        <authorList>
            <person name="Liu B."/>
            <person name="Wang J."/>
            <person name="Zhu Y."/>
            <person name="Liu G."/>
            <person name="Chen Q."/>
            <person name="Chen Z."/>
            <person name="Lan J."/>
            <person name="Che J."/>
            <person name="Ge C."/>
            <person name="Shi H."/>
            <person name="Pan Z."/>
            <person name="Liu X."/>
        </authorList>
    </citation>
    <scope>NUCLEOTIDE SEQUENCE [LARGE SCALE GENOMIC DNA]</scope>
    <source>
        <strain evidence="15">FJAT-22460</strain>
    </source>
</reference>
<dbReference type="Pfam" id="PF02898">
    <property type="entry name" value="NO_synthase"/>
    <property type="match status" value="1"/>
</dbReference>
<dbReference type="InterPro" id="IPR050607">
    <property type="entry name" value="NOS"/>
</dbReference>
<dbReference type="CDD" id="cd00794">
    <property type="entry name" value="NOS_oxygenase_prok"/>
    <property type="match status" value="1"/>
</dbReference>
<evidence type="ECO:0000256" key="4">
    <source>
        <dbReference type="ARBA" id="ARBA00012735"/>
    </source>
</evidence>
<evidence type="ECO:0000256" key="11">
    <source>
        <dbReference type="PIRNR" id="PIRNR037219"/>
    </source>
</evidence>
<keyword evidence="6 11" id="KW-0349">Heme</keyword>
<dbReference type="EC" id="1.14.14.47" evidence="4 11"/>
<dbReference type="Proteomes" id="UP000036932">
    <property type="component" value="Unassembled WGS sequence"/>
</dbReference>
<evidence type="ECO:0000256" key="6">
    <source>
        <dbReference type="ARBA" id="ARBA00022617"/>
    </source>
</evidence>